<dbReference type="AlphaFoldDB" id="A0A1H5YDM9"/>
<gene>
    <name evidence="1" type="ORF">SAMN05216403_1623</name>
</gene>
<dbReference type="Proteomes" id="UP000236751">
    <property type="component" value="Unassembled WGS sequence"/>
</dbReference>
<dbReference type="InterPro" id="IPR002514">
    <property type="entry name" value="Transposase_8"/>
</dbReference>
<dbReference type="GO" id="GO:0004803">
    <property type="term" value="F:transposase activity"/>
    <property type="evidence" value="ECO:0007669"/>
    <property type="project" value="InterPro"/>
</dbReference>
<dbReference type="EMBL" id="FNVK01000062">
    <property type="protein sequence ID" value="SEG21737.1"/>
    <property type="molecule type" value="Genomic_DNA"/>
</dbReference>
<sequence>MPGAMHSASGLDRIEVVTGVERRRRWTLGEKLKAVEESRLPGMSVSYVARKYGIAPSL</sequence>
<dbReference type="InterPro" id="IPR010921">
    <property type="entry name" value="Trp_repressor/repl_initiator"/>
</dbReference>
<evidence type="ECO:0000313" key="2">
    <source>
        <dbReference type="Proteomes" id="UP000236751"/>
    </source>
</evidence>
<dbReference type="GO" id="GO:0006313">
    <property type="term" value="P:DNA transposition"/>
    <property type="evidence" value="ECO:0007669"/>
    <property type="project" value="InterPro"/>
</dbReference>
<name>A0A1H5YDM9_NITMU</name>
<feature type="non-terminal residue" evidence="1">
    <location>
        <position position="58"/>
    </location>
</feature>
<dbReference type="RefSeq" id="WP_146063233.1">
    <property type="nucleotide sequence ID" value="NZ_FNVK01000062.1"/>
</dbReference>
<evidence type="ECO:0000313" key="1">
    <source>
        <dbReference type="EMBL" id="SEG21737.1"/>
    </source>
</evidence>
<organism evidence="1 2">
    <name type="scientific">Nitrosospira multiformis (strain ATCC 25196 / NCIMB 11849 / C 71)</name>
    <dbReference type="NCBI Taxonomy" id="323848"/>
    <lineage>
        <taxon>Bacteria</taxon>
        <taxon>Pseudomonadati</taxon>
        <taxon>Pseudomonadota</taxon>
        <taxon>Betaproteobacteria</taxon>
        <taxon>Nitrosomonadales</taxon>
        <taxon>Nitrosomonadaceae</taxon>
        <taxon>Nitrosospira</taxon>
    </lineage>
</organism>
<dbReference type="Pfam" id="PF01527">
    <property type="entry name" value="HTH_Tnp_1"/>
    <property type="match status" value="1"/>
</dbReference>
<reference evidence="1 2" key="1">
    <citation type="submission" date="2016-10" db="EMBL/GenBank/DDBJ databases">
        <authorList>
            <person name="de Groot N.N."/>
        </authorList>
    </citation>
    <scope>NUCLEOTIDE SEQUENCE [LARGE SCALE GENOMIC DNA]</scope>
    <source>
        <strain evidence="1 2">Nl13</strain>
    </source>
</reference>
<proteinExistence type="predicted"/>
<dbReference type="GO" id="GO:0043565">
    <property type="term" value="F:sequence-specific DNA binding"/>
    <property type="evidence" value="ECO:0007669"/>
    <property type="project" value="InterPro"/>
</dbReference>
<dbReference type="SUPFAM" id="SSF48295">
    <property type="entry name" value="TrpR-like"/>
    <property type="match status" value="1"/>
</dbReference>
<accession>A0A1H5YDM9</accession>
<protein>
    <submittedName>
        <fullName evidence="1">Transposase</fullName>
    </submittedName>
</protein>